<gene>
    <name evidence="11 13" type="primary">ribA</name>
    <name evidence="13" type="ORF">EXJ73_10250</name>
</gene>
<evidence type="ECO:0000256" key="2">
    <source>
        <dbReference type="ARBA" id="ARBA00005520"/>
    </source>
</evidence>
<feature type="binding site" evidence="11">
    <location>
        <begin position="82"/>
        <end position="86"/>
    </location>
    <ligand>
        <name>GTP</name>
        <dbReference type="ChEBI" id="CHEBI:37565"/>
    </ligand>
</feature>
<keyword evidence="7 11" id="KW-0862">Zinc</keyword>
<dbReference type="FunFam" id="3.40.50.10990:FF:000001">
    <property type="entry name" value="Riboflavin biosynthesis protein RibBA"/>
    <property type="match status" value="1"/>
</dbReference>
<dbReference type="Pfam" id="PF00925">
    <property type="entry name" value="GTP_cyclohydro2"/>
    <property type="match status" value="1"/>
</dbReference>
<keyword evidence="4 11" id="KW-0479">Metal-binding</keyword>
<feature type="binding site" evidence="11">
    <location>
        <position position="98"/>
    </location>
    <ligand>
        <name>Zn(2+)</name>
        <dbReference type="ChEBI" id="CHEBI:29105"/>
        <note>catalytic</note>
    </ligand>
</feature>
<feature type="binding site" evidence="11">
    <location>
        <position position="87"/>
    </location>
    <ligand>
        <name>Zn(2+)</name>
        <dbReference type="ChEBI" id="CHEBI:29105"/>
        <note>catalytic</note>
    </ligand>
</feature>
<proteinExistence type="inferred from homology"/>
<feature type="binding site" evidence="11">
    <location>
        <position position="148"/>
    </location>
    <ligand>
        <name>GTP</name>
        <dbReference type="ChEBI" id="CHEBI:37565"/>
    </ligand>
</feature>
<dbReference type="GO" id="GO:0009231">
    <property type="term" value="P:riboflavin biosynthetic process"/>
    <property type="evidence" value="ECO:0007669"/>
    <property type="project" value="UniProtKB-UniRule"/>
</dbReference>
<organism evidence="13 14">
    <name type="scientific">Pelomonas aquatica</name>
    <dbReference type="NCBI Taxonomy" id="431058"/>
    <lineage>
        <taxon>Bacteria</taxon>
        <taxon>Pseudomonadati</taxon>
        <taxon>Pseudomonadota</taxon>
        <taxon>Betaproteobacteria</taxon>
        <taxon>Burkholderiales</taxon>
        <taxon>Sphaerotilaceae</taxon>
        <taxon>Roseateles</taxon>
    </lineage>
</organism>
<evidence type="ECO:0000256" key="5">
    <source>
        <dbReference type="ARBA" id="ARBA00022741"/>
    </source>
</evidence>
<dbReference type="HAMAP" id="MF_00179">
    <property type="entry name" value="RibA"/>
    <property type="match status" value="1"/>
</dbReference>
<protein>
    <recommendedName>
        <fullName evidence="11">GTP cyclohydrolase-2</fullName>
        <ecNumber evidence="11">3.5.4.25</ecNumber>
    </recommendedName>
    <alternativeName>
        <fullName evidence="11">GTP cyclohydrolase II</fullName>
    </alternativeName>
</protein>
<reference evidence="13" key="1">
    <citation type="submission" date="2019-02" db="EMBL/GenBank/DDBJ databases">
        <title>Draft genome of the type strain Pelomonas aquatica CCUG 52575T.</title>
        <authorList>
            <person name="Gomila M."/>
            <person name="Lalucat J."/>
        </authorList>
    </citation>
    <scope>NUCLEOTIDE SEQUENCE</scope>
    <source>
        <strain evidence="13">CCUG 52575</strain>
    </source>
</reference>
<feature type="binding site" evidence="11">
    <location>
        <position position="100"/>
    </location>
    <ligand>
        <name>Zn(2+)</name>
        <dbReference type="ChEBI" id="CHEBI:29105"/>
        <note>catalytic</note>
    </ligand>
</feature>
<comment type="caution">
    <text evidence="13">The sequence shown here is derived from an EMBL/GenBank/DDBJ whole genome shotgun (WGS) entry which is preliminary data.</text>
</comment>
<accession>A0A9X4LG11</accession>
<dbReference type="Gene3D" id="3.40.50.10990">
    <property type="entry name" value="GTP cyclohydrolase II"/>
    <property type="match status" value="1"/>
</dbReference>
<dbReference type="NCBIfam" id="TIGR00505">
    <property type="entry name" value="ribA"/>
    <property type="match status" value="1"/>
</dbReference>
<evidence type="ECO:0000256" key="9">
    <source>
        <dbReference type="ARBA" id="ARBA00043932"/>
    </source>
</evidence>
<sequence>MRISWTLVGADRLTPAARVSPGAARISPLLNAIMKIERIVSTRLPTPYGEFAIHGFRESESGQEHVVLSMGELTGSEPPLVRVHSECMTGEVFGSLRCDCRSQLQSAMKRIADEGRGAIVYMRGHEGRGIGLVQKLRAYAEQDAGADTIEANAALGLPIDARRYDAAACMLRALGVNRIRLLTNNPLKMAALAEFGIEVVEREASLTEPGPENERYLRTKADQMGHHDLGHLFE</sequence>
<evidence type="ECO:0000256" key="4">
    <source>
        <dbReference type="ARBA" id="ARBA00022723"/>
    </source>
</evidence>
<evidence type="ECO:0000313" key="14">
    <source>
        <dbReference type="Proteomes" id="UP001152766"/>
    </source>
</evidence>
<comment type="function">
    <text evidence="9 11">Catalyzes the conversion of GTP to 2,5-diamino-6-ribosylamino-4(3H)-pyrimidinone 5'-phosphate (DARP), formate and pyrophosphate.</text>
</comment>
<feature type="binding site" evidence="11">
    <location>
        <position position="183"/>
    </location>
    <ligand>
        <name>GTP</name>
        <dbReference type="ChEBI" id="CHEBI:37565"/>
    </ligand>
</feature>
<feature type="binding site" evidence="11">
    <location>
        <begin position="126"/>
        <end position="128"/>
    </location>
    <ligand>
        <name>GTP</name>
        <dbReference type="ChEBI" id="CHEBI:37565"/>
    </ligand>
</feature>
<comment type="similarity">
    <text evidence="2">In the N-terminal section; belongs to the DHBP synthase family.</text>
</comment>
<name>A0A9X4LG11_9BURK</name>
<evidence type="ECO:0000256" key="6">
    <source>
        <dbReference type="ARBA" id="ARBA00022801"/>
    </source>
</evidence>
<feature type="binding site" evidence="11">
    <location>
        <position position="103"/>
    </location>
    <ligand>
        <name>GTP</name>
        <dbReference type="ChEBI" id="CHEBI:37565"/>
    </ligand>
</feature>
<keyword evidence="6 11" id="KW-0378">Hydrolase</keyword>
<dbReference type="CDD" id="cd00641">
    <property type="entry name" value="GTP_cyclohydro2"/>
    <property type="match status" value="1"/>
</dbReference>
<dbReference type="EMBL" id="SGUG01000012">
    <property type="protein sequence ID" value="MDG0862850.1"/>
    <property type="molecule type" value="Genomic_DNA"/>
</dbReference>
<keyword evidence="14" id="KW-1185">Reference proteome</keyword>
<dbReference type="InterPro" id="IPR032677">
    <property type="entry name" value="GTP_cyclohydro_II"/>
</dbReference>
<evidence type="ECO:0000313" key="13">
    <source>
        <dbReference type="EMBL" id="MDG0862850.1"/>
    </source>
</evidence>
<dbReference type="PANTHER" id="PTHR21327:SF18">
    <property type="entry name" value="3,4-DIHYDROXY-2-BUTANONE 4-PHOSPHATE SYNTHASE"/>
    <property type="match status" value="1"/>
</dbReference>
<evidence type="ECO:0000256" key="7">
    <source>
        <dbReference type="ARBA" id="ARBA00022833"/>
    </source>
</evidence>
<dbReference type="GO" id="GO:0008270">
    <property type="term" value="F:zinc ion binding"/>
    <property type="evidence" value="ECO:0007669"/>
    <property type="project" value="UniProtKB-UniRule"/>
</dbReference>
<dbReference type="NCBIfam" id="NF001591">
    <property type="entry name" value="PRK00393.1"/>
    <property type="match status" value="1"/>
</dbReference>
<dbReference type="GO" id="GO:0003935">
    <property type="term" value="F:GTP cyclohydrolase II activity"/>
    <property type="evidence" value="ECO:0007669"/>
    <property type="project" value="UniProtKB-UniRule"/>
</dbReference>
<feature type="domain" description="GTP cyclohydrolase II" evidence="12">
    <location>
        <begin position="37"/>
        <end position="202"/>
    </location>
</feature>
<dbReference type="GO" id="GO:0005525">
    <property type="term" value="F:GTP binding"/>
    <property type="evidence" value="ECO:0007669"/>
    <property type="project" value="UniProtKB-KW"/>
</dbReference>
<dbReference type="InterPro" id="IPR000926">
    <property type="entry name" value="RibA"/>
</dbReference>
<feature type="active site" description="Proton acceptor" evidence="11">
    <location>
        <position position="160"/>
    </location>
</feature>
<evidence type="ECO:0000256" key="1">
    <source>
        <dbReference type="ARBA" id="ARBA00004853"/>
    </source>
</evidence>
<dbReference type="GO" id="GO:0005829">
    <property type="term" value="C:cytosol"/>
    <property type="evidence" value="ECO:0007669"/>
    <property type="project" value="TreeGrafter"/>
</dbReference>
<feature type="active site" description="Nucleophile" evidence="11">
    <location>
        <position position="162"/>
    </location>
</feature>
<dbReference type="Proteomes" id="UP001152766">
    <property type="component" value="Unassembled WGS sequence"/>
</dbReference>
<dbReference type="EC" id="3.5.4.25" evidence="11"/>
<dbReference type="InterPro" id="IPR036144">
    <property type="entry name" value="RibA-like_sf"/>
</dbReference>
<keyword evidence="5 11" id="KW-0547">Nucleotide-binding</keyword>
<comment type="similarity">
    <text evidence="11">Belongs to the GTP cyclohydrolase II family.</text>
</comment>
<comment type="catalytic activity">
    <reaction evidence="10 11">
        <text>GTP + 4 H2O = 2,5-diamino-6-hydroxy-4-(5-phosphoribosylamino)-pyrimidine + formate + 2 phosphate + 3 H(+)</text>
        <dbReference type="Rhea" id="RHEA:23704"/>
        <dbReference type="ChEBI" id="CHEBI:15377"/>
        <dbReference type="ChEBI" id="CHEBI:15378"/>
        <dbReference type="ChEBI" id="CHEBI:15740"/>
        <dbReference type="ChEBI" id="CHEBI:37565"/>
        <dbReference type="ChEBI" id="CHEBI:43474"/>
        <dbReference type="ChEBI" id="CHEBI:58614"/>
        <dbReference type="EC" id="3.5.4.25"/>
    </reaction>
</comment>
<dbReference type="AlphaFoldDB" id="A0A9X4LG11"/>
<evidence type="ECO:0000256" key="10">
    <source>
        <dbReference type="ARBA" id="ARBA00049295"/>
    </source>
</evidence>
<dbReference type="PANTHER" id="PTHR21327">
    <property type="entry name" value="GTP CYCLOHYDROLASE II-RELATED"/>
    <property type="match status" value="1"/>
</dbReference>
<evidence type="ECO:0000256" key="11">
    <source>
        <dbReference type="HAMAP-Rule" id="MF_00179"/>
    </source>
</evidence>
<dbReference type="GO" id="GO:0008686">
    <property type="term" value="F:3,4-dihydroxy-2-butanone-4-phosphate synthase activity"/>
    <property type="evidence" value="ECO:0007669"/>
    <property type="project" value="TreeGrafter"/>
</dbReference>
<keyword evidence="3 11" id="KW-0686">Riboflavin biosynthesis</keyword>
<evidence type="ECO:0000256" key="8">
    <source>
        <dbReference type="ARBA" id="ARBA00023134"/>
    </source>
</evidence>
<feature type="binding site" evidence="11">
    <location>
        <position position="188"/>
    </location>
    <ligand>
        <name>GTP</name>
        <dbReference type="ChEBI" id="CHEBI:37565"/>
    </ligand>
</feature>
<comment type="pathway">
    <text evidence="1 11">Cofactor biosynthesis; riboflavin biosynthesis; 5-amino-6-(D-ribitylamino)uracil from GTP: step 1/4.</text>
</comment>
<evidence type="ECO:0000256" key="3">
    <source>
        <dbReference type="ARBA" id="ARBA00022619"/>
    </source>
</evidence>
<evidence type="ECO:0000259" key="12">
    <source>
        <dbReference type="Pfam" id="PF00925"/>
    </source>
</evidence>
<keyword evidence="8 11" id="KW-0342">GTP-binding</keyword>
<comment type="cofactor">
    <cofactor evidence="11">
        <name>Zn(2+)</name>
        <dbReference type="ChEBI" id="CHEBI:29105"/>
    </cofactor>
    <text evidence="11">Binds 1 zinc ion per subunit.</text>
</comment>
<dbReference type="SUPFAM" id="SSF142695">
    <property type="entry name" value="RibA-like"/>
    <property type="match status" value="1"/>
</dbReference>